<keyword evidence="2" id="KW-1185">Reference proteome</keyword>
<protein>
    <submittedName>
        <fullName evidence="1">OLC1v1038137C1</fullName>
    </submittedName>
</protein>
<evidence type="ECO:0000313" key="2">
    <source>
        <dbReference type="Proteomes" id="UP001161247"/>
    </source>
</evidence>
<dbReference type="EMBL" id="OX459120">
    <property type="protein sequence ID" value="CAI9100946.1"/>
    <property type="molecule type" value="Genomic_DNA"/>
</dbReference>
<evidence type="ECO:0000313" key="1">
    <source>
        <dbReference type="EMBL" id="CAI9100946.1"/>
    </source>
</evidence>
<organism evidence="1 2">
    <name type="scientific">Oldenlandia corymbosa var. corymbosa</name>
    <dbReference type="NCBI Taxonomy" id="529605"/>
    <lineage>
        <taxon>Eukaryota</taxon>
        <taxon>Viridiplantae</taxon>
        <taxon>Streptophyta</taxon>
        <taxon>Embryophyta</taxon>
        <taxon>Tracheophyta</taxon>
        <taxon>Spermatophyta</taxon>
        <taxon>Magnoliopsida</taxon>
        <taxon>eudicotyledons</taxon>
        <taxon>Gunneridae</taxon>
        <taxon>Pentapetalae</taxon>
        <taxon>asterids</taxon>
        <taxon>lamiids</taxon>
        <taxon>Gentianales</taxon>
        <taxon>Rubiaceae</taxon>
        <taxon>Rubioideae</taxon>
        <taxon>Spermacoceae</taxon>
        <taxon>Hedyotis-Oldenlandia complex</taxon>
        <taxon>Oldenlandia</taxon>
    </lineage>
</organism>
<name>A0AAV1CZ37_OLDCO</name>
<reference evidence="1" key="1">
    <citation type="submission" date="2023-03" db="EMBL/GenBank/DDBJ databases">
        <authorList>
            <person name="Julca I."/>
        </authorList>
    </citation>
    <scope>NUCLEOTIDE SEQUENCE</scope>
</reference>
<dbReference type="AlphaFoldDB" id="A0AAV1CZ37"/>
<gene>
    <name evidence="1" type="ORF">OLC1_LOCUS10649</name>
</gene>
<accession>A0AAV1CZ37</accession>
<dbReference type="Proteomes" id="UP001161247">
    <property type="component" value="Chromosome 3"/>
</dbReference>
<proteinExistence type="predicted"/>
<sequence length="108" mass="11951">MTDHLERLLLHGLEKGQETVLPLDPRTEWSHCVSIPSWVIRPKSKDFNPIETDTAPVLSAAMGYIRFLQSEIEVLAGKVEGSSSSYKRLNPMMGVVKAAAFSILQVNA</sequence>